<keyword evidence="5" id="KW-0539">Nucleus</keyword>
<feature type="signal peptide" evidence="8">
    <location>
        <begin position="1"/>
        <end position="26"/>
    </location>
</feature>
<evidence type="ECO:0000313" key="10">
    <source>
        <dbReference type="EMBL" id="PIK58879.1"/>
    </source>
</evidence>
<evidence type="ECO:0000313" key="11">
    <source>
        <dbReference type="Proteomes" id="UP000230750"/>
    </source>
</evidence>
<keyword evidence="4 6" id="KW-0694">RNA-binding</keyword>
<dbReference type="CDD" id="cd12334">
    <property type="entry name" value="RRM1_SF3B4"/>
    <property type="match status" value="1"/>
</dbReference>
<evidence type="ECO:0000256" key="4">
    <source>
        <dbReference type="ARBA" id="ARBA00022884"/>
    </source>
</evidence>
<dbReference type="InterPro" id="IPR000504">
    <property type="entry name" value="RRM_dom"/>
</dbReference>
<dbReference type="FunFam" id="3.30.70.330:FF:000505">
    <property type="entry name" value="Splicing factor 3B subunit 4"/>
    <property type="match status" value="1"/>
</dbReference>
<dbReference type="InterPro" id="IPR012677">
    <property type="entry name" value="Nucleotide-bd_a/b_plait_sf"/>
</dbReference>
<dbReference type="InterPro" id="IPR052084">
    <property type="entry name" value="SF3B4_spliceosome_assoc"/>
</dbReference>
<feature type="region of interest" description="Disordered" evidence="7">
    <location>
        <begin position="178"/>
        <end position="197"/>
    </location>
</feature>
<dbReference type="GO" id="GO:0003723">
    <property type="term" value="F:RNA binding"/>
    <property type="evidence" value="ECO:0007669"/>
    <property type="project" value="UniProtKB-UniRule"/>
</dbReference>
<feature type="compositionally biased region" description="Pro residues" evidence="7">
    <location>
        <begin position="243"/>
        <end position="282"/>
    </location>
</feature>
<keyword evidence="11" id="KW-1185">Reference proteome</keyword>
<evidence type="ECO:0000256" key="8">
    <source>
        <dbReference type="SAM" id="SignalP"/>
    </source>
</evidence>
<reference evidence="10 11" key="1">
    <citation type="journal article" date="2017" name="PLoS Biol.">
        <title>The sea cucumber genome provides insights into morphological evolution and visceral regeneration.</title>
        <authorList>
            <person name="Zhang X."/>
            <person name="Sun L."/>
            <person name="Yuan J."/>
            <person name="Sun Y."/>
            <person name="Gao Y."/>
            <person name="Zhang L."/>
            <person name="Li S."/>
            <person name="Dai H."/>
            <person name="Hamel J.F."/>
            <person name="Liu C."/>
            <person name="Yu Y."/>
            <person name="Liu S."/>
            <person name="Lin W."/>
            <person name="Guo K."/>
            <person name="Jin S."/>
            <person name="Xu P."/>
            <person name="Storey K.B."/>
            <person name="Huan P."/>
            <person name="Zhang T."/>
            <person name="Zhou Y."/>
            <person name="Zhang J."/>
            <person name="Lin C."/>
            <person name="Li X."/>
            <person name="Xing L."/>
            <person name="Huo D."/>
            <person name="Sun M."/>
            <person name="Wang L."/>
            <person name="Mercier A."/>
            <person name="Li F."/>
            <person name="Yang H."/>
            <person name="Xiang J."/>
        </authorList>
    </citation>
    <scope>NUCLEOTIDE SEQUENCE [LARGE SCALE GENOMIC DNA]</scope>
    <source>
        <strain evidence="10">Shaxun</strain>
        <tissue evidence="10">Muscle</tissue>
    </source>
</reference>
<feature type="region of interest" description="Disordered" evidence="7">
    <location>
        <begin position="319"/>
        <end position="353"/>
    </location>
</feature>
<dbReference type="GO" id="GO:0005730">
    <property type="term" value="C:nucleolus"/>
    <property type="evidence" value="ECO:0007669"/>
    <property type="project" value="TreeGrafter"/>
</dbReference>
<organism evidence="10 11">
    <name type="scientific">Stichopus japonicus</name>
    <name type="common">Sea cucumber</name>
    <dbReference type="NCBI Taxonomy" id="307972"/>
    <lineage>
        <taxon>Eukaryota</taxon>
        <taxon>Metazoa</taxon>
        <taxon>Echinodermata</taxon>
        <taxon>Eleutherozoa</taxon>
        <taxon>Echinozoa</taxon>
        <taxon>Holothuroidea</taxon>
        <taxon>Aspidochirotacea</taxon>
        <taxon>Aspidochirotida</taxon>
        <taxon>Stichopodidae</taxon>
        <taxon>Apostichopus</taxon>
    </lineage>
</organism>
<feature type="chain" id="PRO_5013715066" description="RRM domain-containing protein" evidence="8">
    <location>
        <begin position="27"/>
        <end position="353"/>
    </location>
</feature>
<accession>A0A2G8LF35</accession>
<dbReference type="Pfam" id="PF00076">
    <property type="entry name" value="RRM_1"/>
    <property type="match status" value="1"/>
</dbReference>
<dbReference type="Gene3D" id="3.30.70.330">
    <property type="match status" value="1"/>
</dbReference>
<evidence type="ECO:0000256" key="6">
    <source>
        <dbReference type="PROSITE-ProRule" id="PRU00176"/>
    </source>
</evidence>
<dbReference type="STRING" id="307972.A0A2G8LF35"/>
<evidence type="ECO:0000259" key="9">
    <source>
        <dbReference type="PROSITE" id="PS50102"/>
    </source>
</evidence>
<evidence type="ECO:0000256" key="5">
    <source>
        <dbReference type="ARBA" id="ARBA00023242"/>
    </source>
</evidence>
<proteinExistence type="inferred from homology"/>
<evidence type="ECO:0000256" key="2">
    <source>
        <dbReference type="ARBA" id="ARBA00008363"/>
    </source>
</evidence>
<dbReference type="PROSITE" id="PS50102">
    <property type="entry name" value="RRM"/>
    <property type="match status" value="1"/>
</dbReference>
<protein>
    <recommendedName>
        <fullName evidence="9">RRM domain-containing protein</fullName>
    </recommendedName>
</protein>
<dbReference type="SMART" id="SM00360">
    <property type="entry name" value="RRM"/>
    <property type="match status" value="1"/>
</dbReference>
<dbReference type="PANTHER" id="PTHR48030">
    <property type="entry name" value="SPLICING FACTOR 3B SUBUNIT 4"/>
    <property type="match status" value="1"/>
</dbReference>
<dbReference type="AlphaFoldDB" id="A0A2G8LF35"/>
<dbReference type="GO" id="GO:0005686">
    <property type="term" value="C:U2 snRNP"/>
    <property type="evidence" value="ECO:0007669"/>
    <property type="project" value="TreeGrafter"/>
</dbReference>
<dbReference type="EMBL" id="MRZV01000099">
    <property type="protein sequence ID" value="PIK58879.1"/>
    <property type="molecule type" value="Genomic_DNA"/>
</dbReference>
<dbReference type="OrthoDB" id="10259687at2759"/>
<dbReference type="PANTHER" id="PTHR48030:SF3">
    <property type="entry name" value="SPLICING FACTOR 3B SUBUNIT 4"/>
    <property type="match status" value="1"/>
</dbReference>
<dbReference type="GO" id="GO:0048026">
    <property type="term" value="P:positive regulation of mRNA splicing, via spliceosome"/>
    <property type="evidence" value="ECO:0007669"/>
    <property type="project" value="TreeGrafter"/>
</dbReference>
<feature type="compositionally biased region" description="Polar residues" evidence="7">
    <location>
        <begin position="344"/>
        <end position="353"/>
    </location>
</feature>
<comment type="caution">
    <text evidence="10">The sequence shown here is derived from an EMBL/GenBank/DDBJ whole genome shotgun (WGS) entry which is preliminary data.</text>
</comment>
<evidence type="ECO:0000256" key="7">
    <source>
        <dbReference type="SAM" id="MobiDB-lite"/>
    </source>
</evidence>
<feature type="region of interest" description="Disordered" evidence="7">
    <location>
        <begin position="235"/>
        <end position="282"/>
    </location>
</feature>
<evidence type="ECO:0000256" key="1">
    <source>
        <dbReference type="ARBA" id="ARBA00004123"/>
    </source>
</evidence>
<feature type="compositionally biased region" description="Polar residues" evidence="7">
    <location>
        <begin position="320"/>
        <end position="335"/>
    </location>
</feature>
<dbReference type="InterPro" id="IPR035979">
    <property type="entry name" value="RBD_domain_sf"/>
</dbReference>
<dbReference type="GO" id="GO:0071011">
    <property type="term" value="C:precatalytic spliceosome"/>
    <property type="evidence" value="ECO:0007669"/>
    <property type="project" value="TreeGrafter"/>
</dbReference>
<dbReference type="Proteomes" id="UP000230750">
    <property type="component" value="Unassembled WGS sequence"/>
</dbReference>
<feature type="domain" description="RRM" evidence="9">
    <location>
        <begin position="20"/>
        <end position="98"/>
    </location>
</feature>
<keyword evidence="3" id="KW-0677">Repeat</keyword>
<sequence length="353" mass="38418">MFSYHNRPCILKIIFLFTDATVYVGGLDEKVSEAILWELFLQAGPVVNTHMPKDRVTQMHQGYGFIEFMGEEDADYAIKVMNMIKIYGKPIRVNKFRSSRCSYRSHEWPVPLQQSHHKSFAFKKDSKGERHGSAAERLLAKQNPLAQADRPHQLFADAPPTAQSIAANQAAVAAAVAPPSPPPIAGPPDGMGLPPSNMPPPHSLPFYASSTYGSTTRDAATSIPPVACHQCLYTRDPNSGQLPPRPPGMHMPPPPPGAFPPPPSGHMPLGPPPGMGPPPGVPPPPMQMQGGHNMKPGTASTTISTTIWWTQGPARRRFRSWSTTIHAPQRSTSHGTRGYDDRQGPSTISKRTS</sequence>
<comment type="subcellular location">
    <subcellularLocation>
        <location evidence="1">Nucleus</location>
    </subcellularLocation>
</comment>
<name>A0A2G8LF35_STIJA</name>
<keyword evidence="8" id="KW-0732">Signal</keyword>
<comment type="similarity">
    <text evidence="2">Belongs to the SF3B4 family.</text>
</comment>
<evidence type="ECO:0000256" key="3">
    <source>
        <dbReference type="ARBA" id="ARBA00022737"/>
    </source>
</evidence>
<dbReference type="InterPro" id="IPR034158">
    <property type="entry name" value="SF3B4_RRM1"/>
</dbReference>
<dbReference type="SUPFAM" id="SSF54928">
    <property type="entry name" value="RNA-binding domain, RBD"/>
    <property type="match status" value="1"/>
</dbReference>
<gene>
    <name evidence="10" type="ORF">BSL78_04191</name>
</gene>